<evidence type="ECO:0000256" key="2">
    <source>
        <dbReference type="ARBA" id="ARBA00022692"/>
    </source>
</evidence>
<evidence type="ECO:0000259" key="5">
    <source>
        <dbReference type="Pfam" id="PF04357"/>
    </source>
</evidence>
<dbReference type="STRING" id="589865.DaAHT2_2139"/>
<keyword evidence="4" id="KW-0472">Membrane</keyword>
<proteinExistence type="predicted"/>
<dbReference type="EMBL" id="CP001940">
    <property type="protein sequence ID" value="ADH86808.1"/>
    <property type="molecule type" value="Genomic_DNA"/>
</dbReference>
<name>D6Z5S1_DESAT</name>
<dbReference type="InterPro" id="IPR007452">
    <property type="entry name" value="TamB_C"/>
</dbReference>
<evidence type="ECO:0000313" key="7">
    <source>
        <dbReference type="Proteomes" id="UP000001508"/>
    </source>
</evidence>
<organism evidence="6 7">
    <name type="scientific">Desulfurivibrio alkaliphilus (strain DSM 19089 / UNIQEM U267 / AHT2)</name>
    <dbReference type="NCBI Taxonomy" id="589865"/>
    <lineage>
        <taxon>Bacteria</taxon>
        <taxon>Pseudomonadati</taxon>
        <taxon>Thermodesulfobacteriota</taxon>
        <taxon>Desulfobulbia</taxon>
        <taxon>Desulfobulbales</taxon>
        <taxon>Desulfobulbaceae</taxon>
        <taxon>Desulfurivibrio</taxon>
    </lineage>
</organism>
<dbReference type="RefSeq" id="WP_013164325.1">
    <property type="nucleotide sequence ID" value="NC_014216.1"/>
</dbReference>
<feature type="domain" description="Translocation and assembly module TamB C-terminal" evidence="5">
    <location>
        <begin position="996"/>
        <end position="1138"/>
    </location>
</feature>
<dbReference type="HOGENOM" id="CLU_254591_0_0_7"/>
<sequence>MPTRPLTISAVLLILLLLLAGTLYALRETVIGPRLLAAANGYLTPTLGLELTAAQVGGNYFNSLVLQDLRLTDAAPNGDPPLAVPAELEASQLRLSYHLPALRHGAAAFVETLRVELSRGELTLNLPPANEKTAPYPPEARNIGEIVAPAELVPLFTAMVELAPRLPTIKLEQMDFALYSGELALIAADLALDFNPALGTADAPTRLNLHSASFALQHPRLQNLQAPLHLEATAGRDHREGSLALARLDWGQLLTVSSGRLSWSGLETLAAAEETRPLKPQLELALQLQLLETALSGRARLTPEQWQGELTTGVFHLAQLEPFLVEPPRLQGDLALSGHLKTSPAAFWETLSGELALQLQQGAVAEHRLGDLELLARIQQGELHLPRLTAALGDNRLELERLQLPLPALHQADWRSLLDQSLVGELRVDFPTLPELLDATGLPWEKALPPPLFELTRHRLQLQADLQQGRLRLRDLHLTKGSDRLAVPRALIGPWPEDDDFRHLPLEGEIHLALGNLAEFTRRWQLPALGGRLQADLVLAGSPAEPQGFLNLEANALSRQEEELLEYMQIILRGDHRRLHLERLQLRHHDDYLQAGLILDPAPLLDALWADETQGLAEILAELNWEQLQASFELAELSPYTELLLPPWHISGRLQGEISGAGPLRQPQLAARLQALDLQLPAASELAALPKLDLVSVELEMARQQLRLSHLLIQHQQDRLEAHGLLRLPILSLPALPEPDTLELQELELNLAVAELAAYAALLPPELTGQGGHEGNGNGLPQVAASEMDTPVEAPFMAGALTARLQGEGNLADHSFRAEAELSQGRLADFTLQNFTGRASFSLPGAEPTAFQLSSDFQAHYLSYQERVVANELASDLSYAAGTLAIEQGEVLSDQARLLLGGELQGLGEETLTLLFHRLELAADDLTLALAAPGRLQFTGGRLHDAELEMEGLGAYLSLQGGYDPTVPGAELDFRARLHSDELSWLSPLLPGVRRVEGRLTAELELFGSLAEPQVRGGIELEEGELRPEGDTPAFREIRARADFDSQGLELLFLDGQWSGAPLAIRGRVDFPAAFPLAVNGEAFSRELRFNLTLQGEEVLFYRAEGIRVRGRTDLTLTGPLAALRLAGEVGISEGRYTRNVDFLEMFRAPGAPRRPNGLRLFSLTAPPWRDMTFNIRIIADQPFVVHNIMARGSLRPNLRLTGSGELPVLSGEIFLDPTRLTLPSGRFQIESGLIRFPDHDPDRAEFDLLATARLLGYDVSVVLQGTADEPILTLSSSPPLGDDELLLLVLTGQPPAAVGHETARRRAGMSMAVFLGRDLLARIFHGDEPPSDEAILERFHIDVGRNITRSGDETIEAELRLVDDLIRPGDRLFITSEKDIYDDFNIGLKIVFRFR</sequence>
<dbReference type="Proteomes" id="UP000001508">
    <property type="component" value="Chromosome"/>
</dbReference>
<dbReference type="GO" id="GO:0009306">
    <property type="term" value="P:protein secretion"/>
    <property type="evidence" value="ECO:0007669"/>
    <property type="project" value="InterPro"/>
</dbReference>
<accession>D6Z5S1</accession>
<dbReference type="InParanoid" id="D6Z5S1"/>
<reference evidence="7" key="1">
    <citation type="submission" date="2010-02" db="EMBL/GenBank/DDBJ databases">
        <title>Complete sequence of Desulfurivibrio alkaliphilus AHT2.</title>
        <authorList>
            <consortium name="US DOE Joint Genome Institute"/>
            <person name="Pitluck S."/>
            <person name="Chertkov O."/>
            <person name="Detter J.C."/>
            <person name="Han C."/>
            <person name="Tapia R."/>
            <person name="Larimer F."/>
            <person name="Land M."/>
            <person name="Hauser L."/>
            <person name="Kyrpides N."/>
            <person name="Mikhailova N."/>
            <person name="Sorokin D.Y."/>
            <person name="Muyzer G."/>
            <person name="Woyke T."/>
        </authorList>
    </citation>
    <scope>NUCLEOTIDE SEQUENCE [LARGE SCALE GENOMIC DNA]</scope>
    <source>
        <strain evidence="7">DSM 19089 / UNIQEM U267 / AHT2</strain>
    </source>
</reference>
<dbReference type="OrthoDB" id="5475916at2"/>
<dbReference type="GO" id="GO:0005886">
    <property type="term" value="C:plasma membrane"/>
    <property type="evidence" value="ECO:0007669"/>
    <property type="project" value="InterPro"/>
</dbReference>
<comment type="subcellular location">
    <subcellularLocation>
        <location evidence="1">Membrane</location>
        <topology evidence="1">Single-pass membrane protein</topology>
    </subcellularLocation>
</comment>
<evidence type="ECO:0000256" key="1">
    <source>
        <dbReference type="ARBA" id="ARBA00004167"/>
    </source>
</evidence>
<feature type="domain" description="Translocation and assembly module TamB C-terminal" evidence="5">
    <location>
        <begin position="1173"/>
        <end position="1306"/>
    </location>
</feature>
<dbReference type="KEGG" id="dak:DaAHT2_2139"/>
<dbReference type="Pfam" id="PF04357">
    <property type="entry name" value="TamB"/>
    <property type="match status" value="2"/>
</dbReference>
<gene>
    <name evidence="6" type="ordered locus">DaAHT2_2139</name>
</gene>
<evidence type="ECO:0000256" key="4">
    <source>
        <dbReference type="ARBA" id="ARBA00023136"/>
    </source>
</evidence>
<keyword evidence="2" id="KW-0812">Transmembrane</keyword>
<dbReference type="PANTHER" id="PTHR36985">
    <property type="entry name" value="TRANSLOCATION AND ASSEMBLY MODULE SUBUNIT TAMB"/>
    <property type="match status" value="1"/>
</dbReference>
<keyword evidence="3" id="KW-1133">Transmembrane helix</keyword>
<evidence type="ECO:0000313" key="6">
    <source>
        <dbReference type="EMBL" id="ADH86808.1"/>
    </source>
</evidence>
<keyword evidence="7" id="KW-1185">Reference proteome</keyword>
<evidence type="ECO:0000256" key="3">
    <source>
        <dbReference type="ARBA" id="ARBA00022989"/>
    </source>
</evidence>
<dbReference type="PANTHER" id="PTHR36985:SF1">
    <property type="entry name" value="TRANSLOCATION AND ASSEMBLY MODULE SUBUNIT TAMB"/>
    <property type="match status" value="1"/>
</dbReference>
<protein>
    <recommendedName>
        <fullName evidence="5">Translocation and assembly module TamB C-terminal domain-containing protein</fullName>
    </recommendedName>
</protein>
<dbReference type="eggNOG" id="COG2911">
    <property type="taxonomic scope" value="Bacteria"/>
</dbReference>